<feature type="compositionally biased region" description="Basic and acidic residues" evidence="1">
    <location>
        <begin position="14"/>
        <end position="27"/>
    </location>
</feature>
<gene>
    <name evidence="2" type="ORF">T12_14412</name>
</gene>
<dbReference type="AlphaFoldDB" id="A0A0V0YY16"/>
<accession>A0A0V0YY16</accession>
<name>A0A0V0YY16_9BILA</name>
<evidence type="ECO:0000313" key="2">
    <source>
        <dbReference type="EMBL" id="KRY05016.1"/>
    </source>
</evidence>
<proteinExistence type="predicted"/>
<evidence type="ECO:0000313" key="3">
    <source>
        <dbReference type="Proteomes" id="UP000054783"/>
    </source>
</evidence>
<feature type="non-terminal residue" evidence="2">
    <location>
        <position position="134"/>
    </location>
</feature>
<organism evidence="2 3">
    <name type="scientific">Trichinella patagoniensis</name>
    <dbReference type="NCBI Taxonomy" id="990121"/>
    <lineage>
        <taxon>Eukaryota</taxon>
        <taxon>Metazoa</taxon>
        <taxon>Ecdysozoa</taxon>
        <taxon>Nematoda</taxon>
        <taxon>Enoplea</taxon>
        <taxon>Dorylaimia</taxon>
        <taxon>Trichinellida</taxon>
        <taxon>Trichinellidae</taxon>
        <taxon>Trichinella</taxon>
    </lineage>
</organism>
<protein>
    <submittedName>
        <fullName evidence="2">Uncharacterized protein</fullName>
    </submittedName>
</protein>
<evidence type="ECO:0000256" key="1">
    <source>
        <dbReference type="SAM" id="MobiDB-lite"/>
    </source>
</evidence>
<dbReference type="Proteomes" id="UP000054783">
    <property type="component" value="Unassembled WGS sequence"/>
</dbReference>
<feature type="non-terminal residue" evidence="2">
    <location>
        <position position="1"/>
    </location>
</feature>
<keyword evidence="3" id="KW-1185">Reference proteome</keyword>
<dbReference type="EMBL" id="JYDQ01001563">
    <property type="protein sequence ID" value="KRY05016.1"/>
    <property type="molecule type" value="Genomic_DNA"/>
</dbReference>
<feature type="region of interest" description="Disordered" evidence="1">
    <location>
        <begin position="1"/>
        <end position="41"/>
    </location>
</feature>
<reference evidence="2 3" key="1">
    <citation type="submission" date="2015-01" db="EMBL/GenBank/DDBJ databases">
        <title>Evolution of Trichinella species and genotypes.</title>
        <authorList>
            <person name="Korhonen P.K."/>
            <person name="Edoardo P."/>
            <person name="Giuseppe L.R."/>
            <person name="Gasser R.B."/>
        </authorList>
    </citation>
    <scope>NUCLEOTIDE SEQUENCE [LARGE SCALE GENOMIC DNA]</scope>
    <source>
        <strain evidence="2">ISS2496</strain>
    </source>
</reference>
<comment type="caution">
    <text evidence="2">The sequence shown here is derived from an EMBL/GenBank/DDBJ whole genome shotgun (WGS) entry which is preliminary data.</text>
</comment>
<sequence>GLCGASALGPTHVAPRDRWTHPVDPRDPSGGPGTIPMTPKLVPMAETGLPIYKSLPPDHSGTPRDVRDLIRDSEQHSTLRVRETCRHDRDALRSITNSGIWIPMLAPTCSTMISSDEPRCRGFNQSRIQFPLSI</sequence>